<evidence type="ECO:0000313" key="1">
    <source>
        <dbReference type="EMBL" id="UOQ84684.1"/>
    </source>
</evidence>
<sequence length="146" mass="16936">MPYGITGFYRAGEAPPPEVDGKQFKRICFELALQHKGKIIQFTSPAYPINFYNVQVEIKEKQFFMLLNKHYPYLAFASEISDTNITFIDIPALYDQLTSNYTVFKTDELSQPMHKFKSNHSLSSAEISQIDWVHDKVGHVIFNFFD</sequence>
<proteinExistence type="predicted"/>
<reference evidence="1 2" key="1">
    <citation type="submission" date="2022-04" db="EMBL/GenBank/DDBJ databases">
        <title>Gracilibacillus sp. isolated from saltern.</title>
        <authorList>
            <person name="Won M."/>
            <person name="Lee C.-M."/>
            <person name="Woen H.-Y."/>
            <person name="Kwon S.-W."/>
        </authorList>
    </citation>
    <scope>NUCLEOTIDE SEQUENCE [LARGE SCALE GENOMIC DNA]</scope>
    <source>
        <strain evidence="1 2">SSPM10-3</strain>
    </source>
</reference>
<keyword evidence="2" id="KW-1185">Reference proteome</keyword>
<organism evidence="1 2">
    <name type="scientific">Gracilibacillus salinarum</name>
    <dbReference type="NCBI Taxonomy" id="2932255"/>
    <lineage>
        <taxon>Bacteria</taxon>
        <taxon>Bacillati</taxon>
        <taxon>Bacillota</taxon>
        <taxon>Bacilli</taxon>
        <taxon>Bacillales</taxon>
        <taxon>Bacillaceae</taxon>
        <taxon>Gracilibacillus</taxon>
    </lineage>
</organism>
<dbReference type="EMBL" id="CP095071">
    <property type="protein sequence ID" value="UOQ84684.1"/>
    <property type="molecule type" value="Genomic_DNA"/>
</dbReference>
<protein>
    <submittedName>
        <fullName evidence="1">Uncharacterized protein</fullName>
    </submittedName>
</protein>
<evidence type="ECO:0000313" key="2">
    <source>
        <dbReference type="Proteomes" id="UP000831537"/>
    </source>
</evidence>
<accession>A0ABY4GKD1</accession>
<dbReference type="RefSeq" id="WP_244742778.1">
    <property type="nucleotide sequence ID" value="NZ_CP095071.1"/>
</dbReference>
<gene>
    <name evidence="1" type="ORF">MUN87_18800</name>
</gene>
<dbReference type="Proteomes" id="UP000831537">
    <property type="component" value="Chromosome"/>
</dbReference>
<name>A0ABY4GKD1_9BACI</name>